<dbReference type="AlphaFoldDB" id="A0A975G4B5"/>
<evidence type="ECO:0008006" key="3">
    <source>
        <dbReference type="Google" id="ProtNLM"/>
    </source>
</evidence>
<name>A0A975G4B5_9CAUL</name>
<reference evidence="1" key="1">
    <citation type="submission" date="2021-04" db="EMBL/GenBank/DDBJ databases">
        <title>The complete genome sequence of Caulobacter sp. S6.</title>
        <authorList>
            <person name="Tang Y."/>
            <person name="Ouyang W."/>
            <person name="Liu Q."/>
            <person name="Huang B."/>
            <person name="Guo Z."/>
            <person name="Lei P."/>
        </authorList>
    </citation>
    <scope>NUCLEOTIDE SEQUENCE</scope>
    <source>
        <strain evidence="1">S6</strain>
    </source>
</reference>
<evidence type="ECO:0000313" key="2">
    <source>
        <dbReference type="Proteomes" id="UP000676409"/>
    </source>
</evidence>
<evidence type="ECO:0000313" key="1">
    <source>
        <dbReference type="EMBL" id="QUD90544.1"/>
    </source>
</evidence>
<gene>
    <name evidence="1" type="ORF">KCG34_12080</name>
</gene>
<proteinExistence type="predicted"/>
<protein>
    <recommendedName>
        <fullName evidence="3">Tox-REase-5 domain-containing protein</fullName>
    </recommendedName>
</protein>
<organism evidence="1 2">
    <name type="scientific">Phenylobacterium montanum</name>
    <dbReference type="NCBI Taxonomy" id="2823693"/>
    <lineage>
        <taxon>Bacteria</taxon>
        <taxon>Pseudomonadati</taxon>
        <taxon>Pseudomonadota</taxon>
        <taxon>Alphaproteobacteria</taxon>
        <taxon>Caulobacterales</taxon>
        <taxon>Caulobacteraceae</taxon>
        <taxon>Phenylobacterium</taxon>
    </lineage>
</organism>
<keyword evidence="2" id="KW-1185">Reference proteome</keyword>
<accession>A0A975G4B5</accession>
<dbReference type="KEGG" id="caul:KCG34_12080"/>
<dbReference type="Proteomes" id="UP000676409">
    <property type="component" value="Chromosome"/>
</dbReference>
<dbReference type="RefSeq" id="WP_211940594.1">
    <property type="nucleotide sequence ID" value="NZ_CP073078.1"/>
</dbReference>
<dbReference type="EMBL" id="CP073078">
    <property type="protein sequence ID" value="QUD90544.1"/>
    <property type="molecule type" value="Genomic_DNA"/>
</dbReference>
<sequence length="437" mass="47127">MIANDLRKACRAYIAAAPIEPRPCFKAQGLILGAGTVLAHVSEGEGVNSAGKDRLEALLATAYGEAIGAGTLGHTRQAVAHWSKGDHAHADLHLALSGLGPLRRPRDDSERPFLADALMEAGARSDMILSALGIAASTRGRANKFYNPGQPRVPAGNGRVSGQWASVARYLLQNLSREALLRLALIAARFSAPTVFLGVLFIPTNKTSPEEEYPVPGHPGLRVGRLVGETGWRIIYNDDQGDEQAILQQPDGTLHDPKGQIVGRVLPNGHVAIDLAAVAPDHVDEKEPRYCPAPVKDKYGGGPDSVARAYEDQVKHFVNPEAPTPSGWAVALPNPGNIAMPVTFDDCRHSTGAMIEAKGPTFTDLLRRAAKSKFLDSVDQKTLKQALNQIAAAGSREIQWYFADAEAAEHVRSLFKKFEGMSERIEIFVLPYKGPRR</sequence>